<dbReference type="AlphaFoldDB" id="A0A923RWZ9"/>
<evidence type="ECO:0000313" key="1">
    <source>
        <dbReference type="EMBL" id="MBC5726642.1"/>
    </source>
</evidence>
<proteinExistence type="predicted"/>
<organism evidence="1 2">
    <name type="scientific">Agathobaculum faecis</name>
    <dbReference type="NCBI Taxonomy" id="2763013"/>
    <lineage>
        <taxon>Bacteria</taxon>
        <taxon>Bacillati</taxon>
        <taxon>Bacillota</taxon>
        <taxon>Clostridia</taxon>
        <taxon>Eubacteriales</taxon>
        <taxon>Butyricicoccaceae</taxon>
        <taxon>Agathobaculum</taxon>
    </lineage>
</organism>
<name>A0A923RWZ9_9FIRM</name>
<dbReference type="Proteomes" id="UP000606499">
    <property type="component" value="Unassembled WGS sequence"/>
</dbReference>
<dbReference type="RefSeq" id="WP_186950360.1">
    <property type="nucleotide sequence ID" value="NZ_JACOPL010000022.1"/>
</dbReference>
<comment type="caution">
    <text evidence="1">The sequence shown here is derived from an EMBL/GenBank/DDBJ whole genome shotgun (WGS) entry which is preliminary data.</text>
</comment>
<protein>
    <submittedName>
        <fullName evidence="1">Uncharacterized protein</fullName>
    </submittedName>
</protein>
<gene>
    <name evidence="1" type="ORF">H8S45_14400</name>
</gene>
<sequence length="127" mass="14178">MILTVDDVEYDVLVPAGGVKRSFDILDGKNAGRLTSGRMTRDITGTFYNYELQIYPKIGHYSDYDSLYEVLSAPVDSHIAILPYGQGMSTFEMYVTTGQDTLARKNASETYWTGLSVKFVAMAPQRT</sequence>
<dbReference type="EMBL" id="JACOPL010000022">
    <property type="protein sequence ID" value="MBC5726642.1"/>
    <property type="molecule type" value="Genomic_DNA"/>
</dbReference>
<accession>A0A923RWZ9</accession>
<reference evidence="1" key="1">
    <citation type="submission" date="2020-08" db="EMBL/GenBank/DDBJ databases">
        <title>Genome public.</title>
        <authorList>
            <person name="Liu C."/>
            <person name="Sun Q."/>
        </authorList>
    </citation>
    <scope>NUCLEOTIDE SEQUENCE</scope>
    <source>
        <strain evidence="1">NSJ-28</strain>
    </source>
</reference>
<evidence type="ECO:0000313" key="2">
    <source>
        <dbReference type="Proteomes" id="UP000606499"/>
    </source>
</evidence>
<keyword evidence="2" id="KW-1185">Reference proteome</keyword>